<comment type="caution">
    <text evidence="4">The sequence shown here is derived from an EMBL/GenBank/DDBJ whole genome shotgun (WGS) entry which is preliminary data.</text>
</comment>
<dbReference type="GO" id="GO:0031028">
    <property type="term" value="P:septation initiation signaling"/>
    <property type="evidence" value="ECO:0007669"/>
    <property type="project" value="TreeGrafter"/>
</dbReference>
<feature type="compositionally biased region" description="Basic and acidic residues" evidence="3">
    <location>
        <begin position="642"/>
        <end position="657"/>
    </location>
</feature>
<feature type="compositionally biased region" description="Basic and acidic residues" evidence="3">
    <location>
        <begin position="945"/>
        <end position="957"/>
    </location>
</feature>
<reference evidence="4 5" key="1">
    <citation type="submission" date="2017-03" db="EMBL/GenBank/DDBJ databases">
        <title>Genomes of endolithic fungi from Antarctica.</title>
        <authorList>
            <person name="Coleine C."/>
            <person name="Masonjones S."/>
            <person name="Stajich J.E."/>
        </authorList>
    </citation>
    <scope>NUCLEOTIDE SEQUENCE [LARGE SCALE GENOMIC DNA]</scope>
    <source>
        <strain evidence="4 5">CCFEE 6314</strain>
    </source>
</reference>
<gene>
    <name evidence="4" type="ORF">B0A52_05340</name>
</gene>
<dbReference type="InterPro" id="IPR001611">
    <property type="entry name" value="Leu-rich_rpt"/>
</dbReference>
<name>A0A438N560_EXOME</name>
<feature type="region of interest" description="Disordered" evidence="3">
    <location>
        <begin position="505"/>
        <end position="530"/>
    </location>
</feature>
<keyword evidence="1" id="KW-0433">Leucine-rich repeat</keyword>
<sequence length="1757" mass="195687">MEPWLDSLSEDWKSDPQSSSPAPSATNSRRQSTAALSHSQSRIPHLARNIRKDSTSSGSFLRHRSTRGKAGGNSEPILKERSASSLNLPPAPSYKQSSLPRRPSSAFSESQNSVQHYSVREKPVDAETPEWKRRLVQGEDLTSDGFDLFSPSKLEGVFKQPTQSQPHSDVDLDQNDGDSKSWKPFNLPSAADFPQQFSSYRPPRNRLNDLEVLEEVTENEDTGNHSMSAVSSDLGRTGSIRGLVQQRVKNFEQTNISQSGHSSPRPMSRHSDKSDKHSFNVRDPRWRTISGQEELKNEFISPVTVSKQNSIRETIMRGTSDIDVNQLKSRLQEAQAHDNDRPTSSSSDKDVSYGYLPPTIDDSRNEPLPDLTSQSLPDDLSMGTQDFISHGGFINSRRGGRSNEASFLRKDLSFSQENSRLPSAPDPPMDFHSSPPVGSSFFDDVVRSKVSASAPTTPQDSSVIHHTEGHQRPASSGSPLKLFGNRDTYTNNKLMRILSQFEEDDNDKRDGLADGTKSQQNSGGFRMSQFGRGDLDGFGFEKNVPRPSPQEAKLLISEERIFKSVPPSDLQSLEEPASFHSKSDMREFEGDSIQKQDGTVLERNRTNKRRKTLLREQVAISEIQMEVKVSHLEQPASLAGSKRKDARPGAEGVRADAETLASRSLLRPRSARQRSGSHAPSVDATENSIAEEEVSQPNLTEALAAELASFAQEAADVKLDSRKPSLATKDYMEEANKVMQFIRSRGKPQPAVTQNHEFGNTSELDVDAILDLDLDADSTKDSFTRPPSRERSTNPSPHRRVASHDSMTARYLQKYKDEEDLDVVTNISAFESLPPPNKVSALTISSESKLDLQESDPPNMRILNPADTLRKRKYSTSTVDRTHDHVDEHVLQTHKSLADSSQNTFPTNSSNSGPKGVIASGTVSIPDQIGFMTFDHDKKIWIKKFSESQEQEPRGREVAGAMTEDDPFDSIPDLSVDETRENAARMNLESPVRVETNEEPRAHQSITSHPPARSSAPTEDLKNGPASDDMPDEVVQTSLRSKTSEHEANLHNGFPSEPPVETKVDRKQARVVTIAFSSPLVSAVNYTNFDNEDLDNLPREEDLPLDDSDLSEPGEAELINGPAKVSFSSNNIQTTHGTMQATSFQLRTISPIEEQDEGVGATQLSLVPLKKSMDLTPAPQRAVIKHKSGLRASSILCLTPLSDFSLHQVDTGKDYDQSYVEDRQHPHALRQAHGSLALSVDDLVKAITDAVSDELYWETLRRLKLSPSNLSSAHGLKDYCPVLEELSISGNQIEHVRGLPESLRHLDIHNNLLNDLTSWSSLANLQYLDVSGNKLENLDGFSSLVHLRRLKASGNNITNIDGILDLDGLLELDLRDNDLSKVDFEGAELHRLQRLDLSHNQLTEARNVQCLPALKELDLSFNAIEEWLPQKSTALGGLNKLEISHNMLEYIDLDKAPAIKYLDLDNNRVSHITGLSQAYHLEFLSLREQGKDSNIVDDVFSTSSECRHIRLSSNSVVDGTFRLPQTPQHNLRELEIAACGISSFPENFGKFFPNCRRLNANFNGISDLVPLRGMLKLRTVLLARNRINRMRRTCILLSKLQCLEQIDLRENPLTVGFYSPVAKTEETEENKKSSEEARYHLPLGSRIEDMSWKKILDEVTGLKRRAIELLLTEHCKNLLQLDGMDICRAKVIEKDVTWDKLTGQGVLAVPIAVQPPCVEEEEEKKEKGIVPVQGDGICINESRKCDFDRRGEDINVD</sequence>
<evidence type="ECO:0000256" key="2">
    <source>
        <dbReference type="ARBA" id="ARBA00022737"/>
    </source>
</evidence>
<keyword evidence="2" id="KW-0677">Repeat</keyword>
<evidence type="ECO:0000256" key="1">
    <source>
        <dbReference type="ARBA" id="ARBA00022614"/>
    </source>
</evidence>
<feature type="region of interest" description="Disordered" evidence="3">
    <location>
        <begin position="1"/>
        <end position="126"/>
    </location>
</feature>
<dbReference type="PANTHER" id="PTHR47566">
    <property type="match status" value="1"/>
</dbReference>
<evidence type="ECO:0000256" key="3">
    <source>
        <dbReference type="SAM" id="MobiDB-lite"/>
    </source>
</evidence>
<feature type="region of interest" description="Disordered" evidence="3">
    <location>
        <begin position="634"/>
        <end position="696"/>
    </location>
</feature>
<dbReference type="Proteomes" id="UP000288859">
    <property type="component" value="Unassembled WGS sequence"/>
</dbReference>
<dbReference type="PANTHER" id="PTHR47566:SF1">
    <property type="entry name" value="PROTEIN NUD1"/>
    <property type="match status" value="1"/>
</dbReference>
<accession>A0A438N560</accession>
<dbReference type="GO" id="GO:0061499">
    <property type="term" value="C:outer plaque of mitotic spindle pole body"/>
    <property type="evidence" value="ECO:0007669"/>
    <property type="project" value="TreeGrafter"/>
</dbReference>
<dbReference type="GO" id="GO:1902412">
    <property type="term" value="P:regulation of mitotic cytokinesis"/>
    <property type="evidence" value="ECO:0007669"/>
    <property type="project" value="TreeGrafter"/>
</dbReference>
<dbReference type="InterPro" id="IPR003591">
    <property type="entry name" value="Leu-rich_rpt_typical-subtyp"/>
</dbReference>
<protein>
    <recommendedName>
        <fullName evidence="6">Septation initiation network scaffold protein cdc11</fullName>
    </recommendedName>
</protein>
<feature type="region of interest" description="Disordered" evidence="3">
    <location>
        <begin position="414"/>
        <end position="437"/>
    </location>
</feature>
<dbReference type="InterPro" id="IPR052574">
    <property type="entry name" value="CDIRP"/>
</dbReference>
<dbReference type="InterPro" id="IPR032675">
    <property type="entry name" value="LRR_dom_sf"/>
</dbReference>
<dbReference type="GO" id="GO:0035591">
    <property type="term" value="F:signaling adaptor activity"/>
    <property type="evidence" value="ECO:0007669"/>
    <property type="project" value="TreeGrafter"/>
</dbReference>
<feature type="region of interest" description="Disordered" evidence="3">
    <location>
        <begin position="945"/>
        <end position="1063"/>
    </location>
</feature>
<dbReference type="Gene3D" id="3.80.10.10">
    <property type="entry name" value="Ribonuclease Inhibitor"/>
    <property type="match status" value="2"/>
</dbReference>
<proteinExistence type="predicted"/>
<dbReference type="PROSITE" id="PS51450">
    <property type="entry name" value="LRR"/>
    <property type="match status" value="5"/>
</dbReference>
<dbReference type="EMBL" id="NAJM01000021">
    <property type="protein sequence ID" value="RVX70690.1"/>
    <property type="molecule type" value="Genomic_DNA"/>
</dbReference>
<evidence type="ECO:0008006" key="6">
    <source>
        <dbReference type="Google" id="ProtNLM"/>
    </source>
</evidence>
<feature type="compositionally biased region" description="Basic and acidic residues" evidence="3">
    <location>
        <begin position="335"/>
        <end position="351"/>
    </location>
</feature>
<dbReference type="SMART" id="SM00369">
    <property type="entry name" value="LRR_TYP"/>
    <property type="match status" value="6"/>
</dbReference>
<feature type="compositionally biased region" description="Polar residues" evidence="3">
    <location>
        <begin position="94"/>
        <end position="116"/>
    </location>
</feature>
<evidence type="ECO:0000313" key="5">
    <source>
        <dbReference type="Proteomes" id="UP000288859"/>
    </source>
</evidence>
<feature type="region of interest" description="Disordered" evidence="3">
    <location>
        <begin position="253"/>
        <end position="285"/>
    </location>
</feature>
<feature type="region of interest" description="Disordered" evidence="3">
    <location>
        <begin position="331"/>
        <end position="384"/>
    </location>
</feature>
<feature type="compositionally biased region" description="Polar residues" evidence="3">
    <location>
        <begin position="450"/>
        <end position="462"/>
    </location>
</feature>
<dbReference type="Pfam" id="PF12799">
    <property type="entry name" value="LRR_4"/>
    <property type="match status" value="2"/>
</dbReference>
<feature type="compositionally biased region" description="Polar residues" evidence="3">
    <location>
        <begin position="26"/>
        <end position="42"/>
    </location>
</feature>
<feature type="region of interest" description="Disordered" evidence="3">
    <location>
        <begin position="777"/>
        <end position="805"/>
    </location>
</feature>
<dbReference type="VEuPathDB" id="FungiDB:PV10_05077"/>
<dbReference type="SMART" id="SM00365">
    <property type="entry name" value="LRR_SD22"/>
    <property type="match status" value="7"/>
</dbReference>
<evidence type="ECO:0000313" key="4">
    <source>
        <dbReference type="EMBL" id="RVX70690.1"/>
    </source>
</evidence>
<dbReference type="SUPFAM" id="SSF52058">
    <property type="entry name" value="L domain-like"/>
    <property type="match status" value="1"/>
</dbReference>
<feature type="region of interest" description="Disordered" evidence="3">
    <location>
        <begin position="450"/>
        <end position="485"/>
    </location>
</feature>
<feature type="compositionally biased region" description="Basic and acidic residues" evidence="3">
    <location>
        <begin position="777"/>
        <end position="792"/>
    </location>
</feature>
<feature type="compositionally biased region" description="Polar residues" evidence="3">
    <location>
        <begin position="253"/>
        <end position="262"/>
    </location>
</feature>
<dbReference type="OrthoDB" id="2192888at2759"/>
<organism evidence="4 5">
    <name type="scientific">Exophiala mesophila</name>
    <name type="common">Black yeast-like fungus</name>
    <dbReference type="NCBI Taxonomy" id="212818"/>
    <lineage>
        <taxon>Eukaryota</taxon>
        <taxon>Fungi</taxon>
        <taxon>Dikarya</taxon>
        <taxon>Ascomycota</taxon>
        <taxon>Pezizomycotina</taxon>
        <taxon>Eurotiomycetes</taxon>
        <taxon>Chaetothyriomycetidae</taxon>
        <taxon>Chaetothyriales</taxon>
        <taxon>Herpotrichiellaceae</taxon>
        <taxon>Exophiala</taxon>
    </lineage>
</organism>
<feature type="region of interest" description="Disordered" evidence="3">
    <location>
        <begin position="158"/>
        <end position="181"/>
    </location>
</feature>
<dbReference type="InterPro" id="IPR025875">
    <property type="entry name" value="Leu-rich_rpt_4"/>
</dbReference>
<feature type="compositionally biased region" description="Polar residues" evidence="3">
    <location>
        <begin position="371"/>
        <end position="384"/>
    </location>
</feature>
<feature type="compositionally biased region" description="Basic and acidic residues" evidence="3">
    <location>
        <begin position="269"/>
        <end position="285"/>
    </location>
</feature>